<accession>A0A139XBD9</accession>
<name>A0A139XBD9_9CYAN</name>
<reference evidence="1 2" key="1">
    <citation type="journal article" date="2013" name="Genome Biol. Evol.">
        <title>Genomes of Stigonematalean cyanobacteria (subsection V) and the evolution of oxygenic photosynthesis from prokaryotes to plastids.</title>
        <authorList>
            <person name="Dagan T."/>
            <person name="Roettger M."/>
            <person name="Stucken K."/>
            <person name="Landan G."/>
            <person name="Koch R."/>
            <person name="Major P."/>
            <person name="Gould S.B."/>
            <person name="Goremykin V.V."/>
            <person name="Rippka R."/>
            <person name="Tandeau de Marsac N."/>
            <person name="Gugger M."/>
            <person name="Lockhart P.J."/>
            <person name="Allen J.F."/>
            <person name="Brune I."/>
            <person name="Maus I."/>
            <person name="Puhler A."/>
            <person name="Martin W.F."/>
        </authorList>
    </citation>
    <scope>NUCLEOTIDE SEQUENCE [LARGE SCALE GENOMIC DNA]</scope>
    <source>
        <strain evidence="1 2">PCC 7110</strain>
    </source>
</reference>
<sequence>MKIFYHSVIPSTSVTRRVYFYFIDKILNSAWRIIFVILAVTKKHIKKFIACIVNKKSAENPQID</sequence>
<gene>
    <name evidence="1" type="ORF">WA1_18590</name>
</gene>
<evidence type="ECO:0000313" key="2">
    <source>
        <dbReference type="Proteomes" id="UP000076925"/>
    </source>
</evidence>
<dbReference type="AlphaFoldDB" id="A0A139XBD9"/>
<proteinExistence type="predicted"/>
<keyword evidence="2" id="KW-1185">Reference proteome</keyword>
<dbReference type="EMBL" id="ANNX02000020">
    <property type="protein sequence ID" value="KYC42014.1"/>
    <property type="molecule type" value="Genomic_DNA"/>
</dbReference>
<evidence type="ECO:0000313" key="1">
    <source>
        <dbReference type="EMBL" id="KYC42014.1"/>
    </source>
</evidence>
<comment type="caution">
    <text evidence="1">The sequence shown here is derived from an EMBL/GenBank/DDBJ whole genome shotgun (WGS) entry which is preliminary data.</text>
</comment>
<protein>
    <submittedName>
        <fullName evidence="1">Uncharacterized protein</fullName>
    </submittedName>
</protein>
<dbReference type="Proteomes" id="UP000076925">
    <property type="component" value="Unassembled WGS sequence"/>
</dbReference>
<organism evidence="1 2">
    <name type="scientific">Scytonema hofmannii PCC 7110</name>
    <dbReference type="NCBI Taxonomy" id="128403"/>
    <lineage>
        <taxon>Bacteria</taxon>
        <taxon>Bacillati</taxon>
        <taxon>Cyanobacteriota</taxon>
        <taxon>Cyanophyceae</taxon>
        <taxon>Nostocales</taxon>
        <taxon>Scytonemataceae</taxon>
        <taxon>Scytonema</taxon>
    </lineage>
</organism>